<organism evidence="2 3">
    <name type="scientific">Salinithrix halophila</name>
    <dbReference type="NCBI Taxonomy" id="1485204"/>
    <lineage>
        <taxon>Bacteria</taxon>
        <taxon>Bacillati</taxon>
        <taxon>Bacillota</taxon>
        <taxon>Bacilli</taxon>
        <taxon>Bacillales</taxon>
        <taxon>Thermoactinomycetaceae</taxon>
        <taxon>Salinithrix</taxon>
    </lineage>
</organism>
<feature type="region of interest" description="Disordered" evidence="1">
    <location>
        <begin position="32"/>
        <end position="61"/>
    </location>
</feature>
<dbReference type="EMBL" id="JBHSAP010000007">
    <property type="protein sequence ID" value="MFC4076378.1"/>
    <property type="molecule type" value="Genomic_DNA"/>
</dbReference>
<name>A0ABV8JBW7_9BACL</name>
<dbReference type="Proteomes" id="UP001595843">
    <property type="component" value="Unassembled WGS sequence"/>
</dbReference>
<keyword evidence="3" id="KW-1185">Reference proteome</keyword>
<evidence type="ECO:0000313" key="2">
    <source>
        <dbReference type="EMBL" id="MFC4076378.1"/>
    </source>
</evidence>
<dbReference type="RefSeq" id="WP_380703168.1">
    <property type="nucleotide sequence ID" value="NZ_JBHSAP010000007.1"/>
</dbReference>
<sequence length="185" mass="21034">MTKKWFLFVFIALMMMILAGCSLLLSQADKKSGNQEVQSEEKKDTGKSKEDDGVEGAQSVNESYEEIPFQAVNWIGGSPDRQARGGIWVYTKEKHPGNIDDSFDWDNEDVLLVQVSDKEYEGYEMNPKGLQFLDNDVIRVVVQLKKDDLSSKDEAPRRYIKVEKGSLDGKKFIVETEEGDRLKTN</sequence>
<feature type="compositionally biased region" description="Basic and acidic residues" evidence="1">
    <location>
        <begin position="32"/>
        <end position="51"/>
    </location>
</feature>
<gene>
    <name evidence="2" type="ORF">ACFOUO_06085</name>
</gene>
<reference evidence="3" key="1">
    <citation type="journal article" date="2019" name="Int. J. Syst. Evol. Microbiol.">
        <title>The Global Catalogue of Microorganisms (GCM) 10K type strain sequencing project: providing services to taxonomists for standard genome sequencing and annotation.</title>
        <authorList>
            <consortium name="The Broad Institute Genomics Platform"/>
            <consortium name="The Broad Institute Genome Sequencing Center for Infectious Disease"/>
            <person name="Wu L."/>
            <person name="Ma J."/>
        </authorList>
    </citation>
    <scope>NUCLEOTIDE SEQUENCE [LARGE SCALE GENOMIC DNA]</scope>
    <source>
        <strain evidence="3">IBRC-M 10813</strain>
    </source>
</reference>
<evidence type="ECO:0000256" key="1">
    <source>
        <dbReference type="SAM" id="MobiDB-lite"/>
    </source>
</evidence>
<proteinExistence type="predicted"/>
<evidence type="ECO:0008006" key="4">
    <source>
        <dbReference type="Google" id="ProtNLM"/>
    </source>
</evidence>
<dbReference type="PROSITE" id="PS51257">
    <property type="entry name" value="PROKAR_LIPOPROTEIN"/>
    <property type="match status" value="1"/>
</dbReference>
<evidence type="ECO:0000313" key="3">
    <source>
        <dbReference type="Proteomes" id="UP001595843"/>
    </source>
</evidence>
<accession>A0ABV8JBW7</accession>
<protein>
    <recommendedName>
        <fullName evidence="4">Lipoprotein</fullName>
    </recommendedName>
</protein>
<comment type="caution">
    <text evidence="2">The sequence shown here is derived from an EMBL/GenBank/DDBJ whole genome shotgun (WGS) entry which is preliminary data.</text>
</comment>